<name>A0AA88J8U1_FICCA</name>
<accession>A0AA88J8U1</accession>
<reference evidence="1" key="1">
    <citation type="submission" date="2023-07" db="EMBL/GenBank/DDBJ databases">
        <title>draft genome sequence of fig (Ficus carica).</title>
        <authorList>
            <person name="Takahashi T."/>
            <person name="Nishimura K."/>
        </authorList>
    </citation>
    <scope>NUCLEOTIDE SEQUENCE</scope>
</reference>
<protein>
    <submittedName>
        <fullName evidence="1">Uncharacterized protein</fullName>
    </submittedName>
</protein>
<comment type="caution">
    <text evidence="1">The sequence shown here is derived from an EMBL/GenBank/DDBJ whole genome shotgun (WGS) entry which is preliminary data.</text>
</comment>
<keyword evidence="2" id="KW-1185">Reference proteome</keyword>
<proteinExistence type="predicted"/>
<sequence>MLPVNGVGRPPEATKMGGDLYDFEDLDETSPFSVQNGGWVSPKSRLEANGGETLDVDFRRTAAREAVKLRRRRLQVTSFVGHWHAAAVTVRRPKFR</sequence>
<dbReference type="Proteomes" id="UP001187192">
    <property type="component" value="Unassembled WGS sequence"/>
</dbReference>
<evidence type="ECO:0000313" key="2">
    <source>
        <dbReference type="Proteomes" id="UP001187192"/>
    </source>
</evidence>
<dbReference type="AlphaFoldDB" id="A0AA88J8U1"/>
<organism evidence="1 2">
    <name type="scientific">Ficus carica</name>
    <name type="common">Common fig</name>
    <dbReference type="NCBI Taxonomy" id="3494"/>
    <lineage>
        <taxon>Eukaryota</taxon>
        <taxon>Viridiplantae</taxon>
        <taxon>Streptophyta</taxon>
        <taxon>Embryophyta</taxon>
        <taxon>Tracheophyta</taxon>
        <taxon>Spermatophyta</taxon>
        <taxon>Magnoliopsida</taxon>
        <taxon>eudicotyledons</taxon>
        <taxon>Gunneridae</taxon>
        <taxon>Pentapetalae</taxon>
        <taxon>rosids</taxon>
        <taxon>fabids</taxon>
        <taxon>Rosales</taxon>
        <taxon>Moraceae</taxon>
        <taxon>Ficeae</taxon>
        <taxon>Ficus</taxon>
    </lineage>
</organism>
<gene>
    <name evidence="1" type="ORF">TIFTF001_034437</name>
</gene>
<evidence type="ECO:0000313" key="1">
    <source>
        <dbReference type="EMBL" id="GMN65360.1"/>
    </source>
</evidence>
<dbReference type="EMBL" id="BTGU01000228">
    <property type="protein sequence ID" value="GMN65360.1"/>
    <property type="molecule type" value="Genomic_DNA"/>
</dbReference>